<protein>
    <submittedName>
        <fullName evidence="2">Uncharacterized protein</fullName>
    </submittedName>
</protein>
<dbReference type="EMBL" id="CM026426">
    <property type="protein sequence ID" value="KAG0575007.1"/>
    <property type="molecule type" value="Genomic_DNA"/>
</dbReference>
<accession>A0A8T0HW45</accession>
<evidence type="ECO:0000313" key="3">
    <source>
        <dbReference type="Proteomes" id="UP000822688"/>
    </source>
</evidence>
<organism evidence="2 3">
    <name type="scientific">Ceratodon purpureus</name>
    <name type="common">Fire moss</name>
    <name type="synonym">Dicranum purpureum</name>
    <dbReference type="NCBI Taxonomy" id="3225"/>
    <lineage>
        <taxon>Eukaryota</taxon>
        <taxon>Viridiplantae</taxon>
        <taxon>Streptophyta</taxon>
        <taxon>Embryophyta</taxon>
        <taxon>Bryophyta</taxon>
        <taxon>Bryophytina</taxon>
        <taxon>Bryopsida</taxon>
        <taxon>Dicranidae</taxon>
        <taxon>Pseudoditrichales</taxon>
        <taxon>Ditrichaceae</taxon>
        <taxon>Ceratodon</taxon>
    </lineage>
</organism>
<keyword evidence="1" id="KW-0472">Membrane</keyword>
<evidence type="ECO:0000313" key="2">
    <source>
        <dbReference type="EMBL" id="KAG0575007.1"/>
    </source>
</evidence>
<feature type="transmembrane region" description="Helical" evidence="1">
    <location>
        <begin position="84"/>
        <end position="105"/>
    </location>
</feature>
<evidence type="ECO:0000256" key="1">
    <source>
        <dbReference type="SAM" id="Phobius"/>
    </source>
</evidence>
<dbReference type="AlphaFoldDB" id="A0A8T0HW45"/>
<proteinExistence type="predicted"/>
<reference evidence="2" key="1">
    <citation type="submission" date="2020-06" db="EMBL/GenBank/DDBJ databases">
        <title>WGS assembly of Ceratodon purpureus strain R40.</title>
        <authorList>
            <person name="Carey S.B."/>
            <person name="Jenkins J."/>
            <person name="Shu S."/>
            <person name="Lovell J.T."/>
            <person name="Sreedasyam A."/>
            <person name="Maumus F."/>
            <person name="Tiley G.P."/>
            <person name="Fernandez-Pozo N."/>
            <person name="Barry K."/>
            <person name="Chen C."/>
            <person name="Wang M."/>
            <person name="Lipzen A."/>
            <person name="Daum C."/>
            <person name="Saski C.A."/>
            <person name="Payton A.C."/>
            <person name="Mcbreen J.C."/>
            <person name="Conrad R.E."/>
            <person name="Kollar L.M."/>
            <person name="Olsson S."/>
            <person name="Huttunen S."/>
            <person name="Landis J.B."/>
            <person name="Wickett N.J."/>
            <person name="Johnson M.G."/>
            <person name="Rensing S.A."/>
            <person name="Grimwood J."/>
            <person name="Schmutz J."/>
            <person name="Mcdaniel S.F."/>
        </authorList>
    </citation>
    <scope>NUCLEOTIDE SEQUENCE</scope>
    <source>
        <strain evidence="2">R40</strain>
    </source>
</reference>
<name>A0A8T0HW45_CERPU</name>
<keyword evidence="1" id="KW-1133">Transmembrane helix</keyword>
<comment type="caution">
    <text evidence="2">The sequence shown here is derived from an EMBL/GenBank/DDBJ whole genome shotgun (WGS) entry which is preliminary data.</text>
</comment>
<keyword evidence="1" id="KW-0812">Transmembrane</keyword>
<sequence>MGLPVSPVIRISPSSSSAKSGSTIFSTARICGETSLELLFSSAEETLGLLRISTVLLLKEVFCPVAWLRDGDALFADSFPLAPLFFFPVLFFFFCASSVTVFTMVGF</sequence>
<gene>
    <name evidence="2" type="ORF">KC19_VG310400</name>
</gene>
<keyword evidence="3" id="KW-1185">Reference proteome</keyword>
<dbReference type="Proteomes" id="UP000822688">
    <property type="component" value="Chromosome V"/>
</dbReference>